<name>A0ACC2AXH1_DIPCM</name>
<proteinExistence type="predicted"/>
<evidence type="ECO:0000313" key="2">
    <source>
        <dbReference type="Proteomes" id="UP001162992"/>
    </source>
</evidence>
<dbReference type="EMBL" id="CM055109">
    <property type="protein sequence ID" value="KAJ7522235.1"/>
    <property type="molecule type" value="Genomic_DNA"/>
</dbReference>
<evidence type="ECO:0000313" key="1">
    <source>
        <dbReference type="EMBL" id="KAJ7522235.1"/>
    </source>
</evidence>
<dbReference type="Proteomes" id="UP001162992">
    <property type="component" value="Chromosome 18"/>
</dbReference>
<reference evidence="2" key="1">
    <citation type="journal article" date="2024" name="Proc. Natl. Acad. Sci. U.S.A.">
        <title>Extraordinary preservation of gene collinearity over three hundred million years revealed in homosporous lycophytes.</title>
        <authorList>
            <person name="Li C."/>
            <person name="Wickell D."/>
            <person name="Kuo L.Y."/>
            <person name="Chen X."/>
            <person name="Nie B."/>
            <person name="Liao X."/>
            <person name="Peng D."/>
            <person name="Ji J."/>
            <person name="Jenkins J."/>
            <person name="Williams M."/>
            <person name="Shu S."/>
            <person name="Plott C."/>
            <person name="Barry K."/>
            <person name="Rajasekar S."/>
            <person name="Grimwood J."/>
            <person name="Han X."/>
            <person name="Sun S."/>
            <person name="Hou Z."/>
            <person name="He W."/>
            <person name="Dai G."/>
            <person name="Sun C."/>
            <person name="Schmutz J."/>
            <person name="Leebens-Mack J.H."/>
            <person name="Li F.W."/>
            <person name="Wang L."/>
        </authorList>
    </citation>
    <scope>NUCLEOTIDE SEQUENCE [LARGE SCALE GENOMIC DNA]</scope>
    <source>
        <strain evidence="2">cv. PW_Plant_1</strain>
    </source>
</reference>
<accession>A0ACC2AXH1</accession>
<keyword evidence="2" id="KW-1185">Reference proteome</keyword>
<sequence length="472" mass="52366">MAFHSLSICLVLMGLLLNVASGKDFSIIGYSPEDLLSPERLAGLYDTWMQEHGKTYNDLDEKQQRFEIFSDNIKYINRKNMKNDETYWLGLNAFADLTHKEFKARYLGYKMHSSRRALLENQKHSSFRYENMKDLPDSVDWRDRGAVSYVKDQGSCGSCWAFSTIAAVEGINKIVTGDLKVLSEQELVDCDTYRNQGCNGGLMDYAFQFIIKNGGVDTENDYPYSAVQNTCDSNRLNAHVVTIDDFEDVPANNENALKKAVANQPVSVAIEASGRSFQFYQGGVFSGACGTNLDHGVTAVGYGTSNGLDYWTVKNSWGPSWGEKGYIRMQRNSQNATGICGIAMQPSYPIKHGANPPNPGPSPPTPVKPPMVCDNAYSCPASTTCCCLFYMGQQCFIWGCCPLESATCCDDHYHCCPSDFPVCSVKKGTCLQNTQDLFGVDMLKRSPAQVNWEFAMEKLGPKSGSYGGIYKQ</sequence>
<protein>
    <submittedName>
        <fullName evidence="1">Uncharacterized protein</fullName>
    </submittedName>
</protein>
<organism evidence="1 2">
    <name type="scientific">Diphasiastrum complanatum</name>
    <name type="common">Issler's clubmoss</name>
    <name type="synonym">Lycopodium complanatum</name>
    <dbReference type="NCBI Taxonomy" id="34168"/>
    <lineage>
        <taxon>Eukaryota</taxon>
        <taxon>Viridiplantae</taxon>
        <taxon>Streptophyta</taxon>
        <taxon>Embryophyta</taxon>
        <taxon>Tracheophyta</taxon>
        <taxon>Lycopodiopsida</taxon>
        <taxon>Lycopodiales</taxon>
        <taxon>Lycopodiaceae</taxon>
        <taxon>Lycopodioideae</taxon>
        <taxon>Diphasiastrum</taxon>
    </lineage>
</organism>
<gene>
    <name evidence="1" type="ORF">O6H91_18G002700</name>
</gene>
<comment type="caution">
    <text evidence="1">The sequence shown here is derived from an EMBL/GenBank/DDBJ whole genome shotgun (WGS) entry which is preliminary data.</text>
</comment>